<dbReference type="EMBL" id="JNVU01000029">
    <property type="protein sequence ID" value="KEI44163.1"/>
    <property type="molecule type" value="Genomic_DNA"/>
</dbReference>
<organism evidence="2 3">
    <name type="scientific">Saccharopolyspora rectivirgula</name>
    <dbReference type="NCBI Taxonomy" id="28042"/>
    <lineage>
        <taxon>Bacteria</taxon>
        <taxon>Bacillati</taxon>
        <taxon>Actinomycetota</taxon>
        <taxon>Actinomycetes</taxon>
        <taxon>Pseudonocardiales</taxon>
        <taxon>Pseudonocardiaceae</taxon>
        <taxon>Saccharopolyspora</taxon>
    </lineage>
</organism>
<dbReference type="Pfam" id="PF02645">
    <property type="entry name" value="DegV"/>
    <property type="match status" value="1"/>
</dbReference>
<dbReference type="PANTHER" id="PTHR33434:SF2">
    <property type="entry name" value="FATTY ACID-BINDING PROTEIN TM_1468"/>
    <property type="match status" value="1"/>
</dbReference>
<evidence type="ECO:0008006" key="4">
    <source>
        <dbReference type="Google" id="ProtNLM"/>
    </source>
</evidence>
<dbReference type="InterPro" id="IPR043168">
    <property type="entry name" value="DegV_C"/>
</dbReference>
<accession>A0A073AWN1</accession>
<dbReference type="Gene3D" id="3.30.1180.10">
    <property type="match status" value="1"/>
</dbReference>
<dbReference type="eggNOG" id="COG1307">
    <property type="taxonomic scope" value="Bacteria"/>
</dbReference>
<dbReference type="PROSITE" id="PS51482">
    <property type="entry name" value="DEGV"/>
    <property type="match status" value="1"/>
</dbReference>
<dbReference type="SUPFAM" id="SSF82549">
    <property type="entry name" value="DAK1/DegV-like"/>
    <property type="match status" value="1"/>
</dbReference>
<evidence type="ECO:0000256" key="1">
    <source>
        <dbReference type="ARBA" id="ARBA00023121"/>
    </source>
</evidence>
<dbReference type="InterPro" id="IPR050270">
    <property type="entry name" value="DegV_domain_contain"/>
</dbReference>
<name>A0A073AWN1_9PSEU</name>
<dbReference type="InterPro" id="IPR003797">
    <property type="entry name" value="DegV"/>
</dbReference>
<protein>
    <recommendedName>
        <fullName evidence="4">DegV domain-containing protein</fullName>
    </recommendedName>
</protein>
<dbReference type="Proteomes" id="UP000031419">
    <property type="component" value="Unassembled WGS sequence"/>
</dbReference>
<dbReference type="Gene3D" id="3.40.50.10170">
    <property type="match status" value="1"/>
</dbReference>
<sequence>MPIAVVTDSTAYLPEGWAEQFAVRTVPLQVNVGGAGAVAESDFTPRELTRALERKQRVTTSGAASEELAKAYQAALDDGADGVVAVHLSRQLSATWDAARLAAREVDPQRIRVVDSRSAAMGLGFPVLAAADAARRGADLDEVEHTAIATAGQTTTLFSVQTLEHLRRGGRIGTAAAVLGTALAIKPVLHVREGRIEVLEKVRTTSRAMDRMLQAALRSAGTGRAAVAVHHLAAADRAQELADQLQERLGNSVSCQISEVGAVIGAHIGPGAVGVVVLPGGWRVPE</sequence>
<keyword evidence="1" id="KW-0446">Lipid-binding</keyword>
<dbReference type="PANTHER" id="PTHR33434">
    <property type="entry name" value="DEGV DOMAIN-CONTAINING PROTEIN DR_1986-RELATED"/>
    <property type="match status" value="1"/>
</dbReference>
<dbReference type="OrthoDB" id="9760324at2"/>
<dbReference type="GO" id="GO:0008289">
    <property type="term" value="F:lipid binding"/>
    <property type="evidence" value="ECO:0007669"/>
    <property type="project" value="UniProtKB-KW"/>
</dbReference>
<reference evidence="2 3" key="1">
    <citation type="submission" date="2014-06" db="EMBL/GenBank/DDBJ databases">
        <title>Saccharopolyspora rectivirgula DSM-43113 Genome sequencing.</title>
        <authorList>
            <person name="Barrera C."/>
            <person name="Millon L."/>
            <person name="Rognon B."/>
            <person name="Zaugg C."/>
            <person name="Monod M."/>
        </authorList>
    </citation>
    <scope>NUCLEOTIDE SEQUENCE [LARGE SCALE GENOMIC DNA]</scope>
    <source>
        <strain evidence="2 3">DSM 43113</strain>
    </source>
</reference>
<comment type="caution">
    <text evidence="2">The sequence shown here is derived from an EMBL/GenBank/DDBJ whole genome shotgun (WGS) entry which is preliminary data.</text>
</comment>
<dbReference type="RefSeq" id="WP_029720080.1">
    <property type="nucleotide sequence ID" value="NZ_JAJUIW010000046.1"/>
</dbReference>
<proteinExistence type="predicted"/>
<gene>
    <name evidence="2" type="ORF">GU90_11870</name>
</gene>
<keyword evidence="3" id="KW-1185">Reference proteome</keyword>
<dbReference type="NCBIfam" id="TIGR00762">
    <property type="entry name" value="DegV"/>
    <property type="match status" value="1"/>
</dbReference>
<evidence type="ECO:0000313" key="3">
    <source>
        <dbReference type="Proteomes" id="UP000031419"/>
    </source>
</evidence>
<evidence type="ECO:0000313" key="2">
    <source>
        <dbReference type="EMBL" id="KEI44163.1"/>
    </source>
</evidence>
<dbReference type="AlphaFoldDB" id="A0A073AWN1"/>
<dbReference type="STRING" id="28042.GU90_11870"/>